<sequence>MARRQSDCLTKYLLNTYATPFQCVAEVVAREGAVLEAVVAELEAGAEIVDFGGFGRECGAECGDCVGDPVVIGSFSASGSTGAPGVPPVAEVQQRAAGFVQPQAVGLMVPSYLDMLGHMQRIGTPYFEGGVSPEAAVVASEIGAEFPVYQIWFSTRLSWQSTI</sequence>
<dbReference type="EMBL" id="CACVBM020000111">
    <property type="protein sequence ID" value="CAA7014730.1"/>
    <property type="molecule type" value="Genomic_DNA"/>
</dbReference>
<accession>A0A6D2HJF5</accession>
<protein>
    <submittedName>
        <fullName evidence="1">Uncharacterized protein</fullName>
    </submittedName>
</protein>
<proteinExistence type="predicted"/>
<organism evidence="1 2">
    <name type="scientific">Microthlaspi erraticum</name>
    <dbReference type="NCBI Taxonomy" id="1685480"/>
    <lineage>
        <taxon>Eukaryota</taxon>
        <taxon>Viridiplantae</taxon>
        <taxon>Streptophyta</taxon>
        <taxon>Embryophyta</taxon>
        <taxon>Tracheophyta</taxon>
        <taxon>Spermatophyta</taxon>
        <taxon>Magnoliopsida</taxon>
        <taxon>eudicotyledons</taxon>
        <taxon>Gunneridae</taxon>
        <taxon>Pentapetalae</taxon>
        <taxon>rosids</taxon>
        <taxon>malvids</taxon>
        <taxon>Brassicales</taxon>
        <taxon>Brassicaceae</taxon>
        <taxon>Coluteocarpeae</taxon>
        <taxon>Microthlaspi</taxon>
    </lineage>
</organism>
<evidence type="ECO:0000313" key="1">
    <source>
        <dbReference type="EMBL" id="CAA7014730.1"/>
    </source>
</evidence>
<keyword evidence="2" id="KW-1185">Reference proteome</keyword>
<evidence type="ECO:0000313" key="2">
    <source>
        <dbReference type="Proteomes" id="UP000467841"/>
    </source>
</evidence>
<name>A0A6D2HJF5_9BRAS</name>
<gene>
    <name evidence="1" type="ORF">MERR_LOCUS1965</name>
</gene>
<dbReference type="AlphaFoldDB" id="A0A6D2HJF5"/>
<comment type="caution">
    <text evidence="1">The sequence shown here is derived from an EMBL/GenBank/DDBJ whole genome shotgun (WGS) entry which is preliminary data.</text>
</comment>
<dbReference type="Proteomes" id="UP000467841">
    <property type="component" value="Unassembled WGS sequence"/>
</dbReference>
<reference evidence="1" key="1">
    <citation type="submission" date="2020-01" db="EMBL/GenBank/DDBJ databases">
        <authorList>
            <person name="Mishra B."/>
        </authorList>
    </citation>
    <scope>NUCLEOTIDE SEQUENCE [LARGE SCALE GENOMIC DNA]</scope>
</reference>